<dbReference type="GO" id="GO:0004519">
    <property type="term" value="F:endonuclease activity"/>
    <property type="evidence" value="ECO:0007669"/>
    <property type="project" value="UniProtKB-KW"/>
</dbReference>
<keyword evidence="5" id="KW-0255">Endonuclease</keyword>
<accession>A0A498CIT6</accession>
<evidence type="ECO:0000313" key="5">
    <source>
        <dbReference type="EMBL" id="RLK52860.1"/>
    </source>
</evidence>
<proteinExistence type="predicted"/>
<keyword evidence="6" id="KW-1185">Reference proteome</keyword>
<evidence type="ECO:0000259" key="4">
    <source>
        <dbReference type="SMART" id="SM00892"/>
    </source>
</evidence>
<dbReference type="OrthoDB" id="104542at2"/>
<evidence type="ECO:0000256" key="1">
    <source>
        <dbReference type="PIRSR" id="PIRSR640255-1"/>
    </source>
</evidence>
<dbReference type="SMART" id="SM00892">
    <property type="entry name" value="Endonuclease_NS"/>
    <property type="match status" value="1"/>
</dbReference>
<protein>
    <submittedName>
        <fullName evidence="5">Endonuclease G</fullName>
    </submittedName>
</protein>
<sequence length="268" mass="29551">MAGFDTSFLSHATPLPGFTADVAGDVRTVDRSTWLDYTHFSLSMSLERRLARIVAWNIDGRALVPGETVPRSGVDFRLDPRVPADGQVGDELYARNDLDRGHVARRADLLWGPDAARANEDSFFFTNITPQRSAFNQASRGGLWGRLEDDLLALATLDRARIVVFGGPVLTDADPVYRGIGIPTAFWKAFVYEIDGAPRAQAFLLRQSLDGLGTGAFPDDEWRTYRLPFARLVTATGVDLGAYASWERPATPGAVGDRVPRPMERVVW</sequence>
<dbReference type="Gene3D" id="3.40.570.10">
    <property type="entry name" value="Extracellular Endonuclease, subunit A"/>
    <property type="match status" value="1"/>
</dbReference>
<dbReference type="InterPro" id="IPR044929">
    <property type="entry name" value="DNA/RNA_non-sp_Endonuclease_sf"/>
</dbReference>
<dbReference type="InterPro" id="IPR001604">
    <property type="entry name" value="Endo_G_ENPP1-like_dom"/>
</dbReference>
<dbReference type="GO" id="GO:0016787">
    <property type="term" value="F:hydrolase activity"/>
    <property type="evidence" value="ECO:0007669"/>
    <property type="project" value="InterPro"/>
</dbReference>
<dbReference type="EMBL" id="RCDB01000001">
    <property type="protein sequence ID" value="RLK52860.1"/>
    <property type="molecule type" value="Genomic_DNA"/>
</dbReference>
<dbReference type="SUPFAM" id="SSF54060">
    <property type="entry name" value="His-Me finger endonucleases"/>
    <property type="match status" value="1"/>
</dbReference>
<keyword evidence="2" id="KW-0479">Metal-binding</keyword>
<keyword evidence="5" id="KW-0540">Nuclease</keyword>
<dbReference type="InterPro" id="IPR044925">
    <property type="entry name" value="His-Me_finger_sf"/>
</dbReference>
<comment type="caution">
    <text evidence="5">The sequence shown here is derived from an EMBL/GenBank/DDBJ whole genome shotgun (WGS) entry which is preliminary data.</text>
</comment>
<dbReference type="PANTHER" id="PTHR13966">
    <property type="entry name" value="ENDONUCLEASE RELATED"/>
    <property type="match status" value="1"/>
</dbReference>
<dbReference type="PANTHER" id="PTHR13966:SF5">
    <property type="entry name" value="ENDONUCLEASE G, MITOCHONDRIAL"/>
    <property type="match status" value="1"/>
</dbReference>
<dbReference type="Proteomes" id="UP000273158">
    <property type="component" value="Unassembled WGS sequence"/>
</dbReference>
<evidence type="ECO:0000256" key="2">
    <source>
        <dbReference type="PIRSR" id="PIRSR640255-2"/>
    </source>
</evidence>
<dbReference type="AlphaFoldDB" id="A0A498CIT6"/>
<feature type="binding site" evidence="2">
    <location>
        <position position="136"/>
    </location>
    <ligand>
        <name>Mg(2+)</name>
        <dbReference type="ChEBI" id="CHEBI:18420"/>
        <note>catalytic</note>
    </ligand>
</feature>
<name>A0A498CIT6_9MICO</name>
<gene>
    <name evidence="5" type="ORF">C7474_0821</name>
</gene>
<dbReference type="GO" id="GO:0003676">
    <property type="term" value="F:nucleic acid binding"/>
    <property type="evidence" value="ECO:0007669"/>
    <property type="project" value="InterPro"/>
</dbReference>
<dbReference type="GO" id="GO:0046872">
    <property type="term" value="F:metal ion binding"/>
    <property type="evidence" value="ECO:0007669"/>
    <property type="project" value="UniProtKB-KW"/>
</dbReference>
<reference evidence="5 6" key="1">
    <citation type="journal article" date="2015" name="Stand. Genomic Sci.">
        <title>Genomic Encyclopedia of Bacterial and Archaeal Type Strains, Phase III: the genomes of soil and plant-associated and newly described type strains.</title>
        <authorList>
            <person name="Whitman W.B."/>
            <person name="Woyke T."/>
            <person name="Klenk H.P."/>
            <person name="Zhou Y."/>
            <person name="Lilburn T.G."/>
            <person name="Beck B.J."/>
            <person name="De Vos P."/>
            <person name="Vandamme P."/>
            <person name="Eisen J.A."/>
            <person name="Garrity G."/>
            <person name="Hugenholtz P."/>
            <person name="Kyrpides N.C."/>
        </authorList>
    </citation>
    <scope>NUCLEOTIDE SEQUENCE [LARGE SCALE GENOMIC DNA]</scope>
    <source>
        <strain evidence="5 6">S2T63</strain>
    </source>
</reference>
<organism evidence="5 6">
    <name type="scientific">Microbacterium telephonicum</name>
    <dbReference type="NCBI Taxonomy" id="1714841"/>
    <lineage>
        <taxon>Bacteria</taxon>
        <taxon>Bacillati</taxon>
        <taxon>Actinomycetota</taxon>
        <taxon>Actinomycetes</taxon>
        <taxon>Micrococcales</taxon>
        <taxon>Microbacteriaceae</taxon>
        <taxon>Microbacterium</taxon>
    </lineage>
</organism>
<dbReference type="InterPro" id="IPR020821">
    <property type="entry name" value="ENPP1-3/EXOG-like_nuc-like"/>
</dbReference>
<feature type="domain" description="ENPP1-3/EXOG-like endonuclease/phosphodiesterase" evidence="3">
    <location>
        <begin position="37"/>
        <end position="247"/>
    </location>
</feature>
<dbReference type="RefSeq" id="WP_121057643.1">
    <property type="nucleotide sequence ID" value="NZ_RCDB01000001.1"/>
</dbReference>
<evidence type="ECO:0000259" key="3">
    <source>
        <dbReference type="SMART" id="SM00477"/>
    </source>
</evidence>
<keyword evidence="5" id="KW-0378">Hydrolase</keyword>
<dbReference type="InterPro" id="IPR040255">
    <property type="entry name" value="Non-specific_endonuclease"/>
</dbReference>
<dbReference type="Pfam" id="PF01223">
    <property type="entry name" value="Endonuclease_NS"/>
    <property type="match status" value="1"/>
</dbReference>
<feature type="domain" description="DNA/RNA non-specific endonuclease/pyrophosphatase/phosphodiesterase" evidence="4">
    <location>
        <begin position="36"/>
        <end position="247"/>
    </location>
</feature>
<dbReference type="SMART" id="SM00477">
    <property type="entry name" value="NUC"/>
    <property type="match status" value="1"/>
</dbReference>
<feature type="active site" description="Proton acceptor" evidence="1">
    <location>
        <position position="102"/>
    </location>
</feature>
<evidence type="ECO:0000313" key="6">
    <source>
        <dbReference type="Proteomes" id="UP000273158"/>
    </source>
</evidence>